<feature type="domain" description="C2H2-type" evidence="12">
    <location>
        <begin position="366"/>
        <end position="393"/>
    </location>
</feature>
<evidence type="ECO:0000256" key="1">
    <source>
        <dbReference type="ARBA" id="ARBA00004123"/>
    </source>
</evidence>
<dbReference type="Proteomes" id="UP001162162">
    <property type="component" value="Unassembled WGS sequence"/>
</dbReference>
<evidence type="ECO:0000256" key="7">
    <source>
        <dbReference type="ARBA" id="ARBA00023015"/>
    </source>
</evidence>
<dbReference type="AlphaFoldDB" id="A0AAV8XFX1"/>
<dbReference type="GO" id="GO:0005654">
    <property type="term" value="C:nucleoplasm"/>
    <property type="evidence" value="ECO:0007669"/>
    <property type="project" value="TreeGrafter"/>
</dbReference>
<evidence type="ECO:0000256" key="5">
    <source>
        <dbReference type="ARBA" id="ARBA00022771"/>
    </source>
</evidence>
<comment type="similarity">
    <text evidence="2">Belongs to the krueppel C2H2-type zinc-finger protein family.</text>
</comment>
<keyword evidence="5 11" id="KW-0863">Zinc-finger</keyword>
<dbReference type="FunFam" id="3.30.160.60:FF:002343">
    <property type="entry name" value="Zinc finger protein 33A"/>
    <property type="match status" value="1"/>
</dbReference>
<dbReference type="FunFam" id="3.30.160.60:FF:001325">
    <property type="entry name" value="zinc finger protein 200"/>
    <property type="match status" value="1"/>
</dbReference>
<keyword evidence="3" id="KW-0479">Metal-binding</keyword>
<gene>
    <name evidence="13" type="ORF">NQ318_023102</name>
</gene>
<dbReference type="FunFam" id="3.30.160.60:FF:001370">
    <property type="entry name" value="Zinc finger protein"/>
    <property type="match status" value="1"/>
</dbReference>
<dbReference type="Gene3D" id="3.30.160.60">
    <property type="entry name" value="Classic Zinc Finger"/>
    <property type="match status" value="10"/>
</dbReference>
<keyword evidence="6" id="KW-0862">Zinc</keyword>
<dbReference type="Pfam" id="PF00096">
    <property type="entry name" value="zf-C2H2"/>
    <property type="match status" value="5"/>
</dbReference>
<keyword evidence="14" id="KW-1185">Reference proteome</keyword>
<keyword evidence="8" id="KW-0238">DNA-binding</keyword>
<keyword evidence="7" id="KW-0805">Transcription regulation</keyword>
<feature type="domain" description="C2H2-type" evidence="12">
    <location>
        <begin position="306"/>
        <end position="333"/>
    </location>
</feature>
<feature type="domain" description="C2H2-type" evidence="12">
    <location>
        <begin position="338"/>
        <end position="365"/>
    </location>
</feature>
<evidence type="ECO:0000259" key="12">
    <source>
        <dbReference type="PROSITE" id="PS50157"/>
    </source>
</evidence>
<dbReference type="EMBL" id="JAPWTK010000641">
    <property type="protein sequence ID" value="KAJ8937572.1"/>
    <property type="molecule type" value="Genomic_DNA"/>
</dbReference>
<feature type="domain" description="C2H2-type" evidence="12">
    <location>
        <begin position="394"/>
        <end position="421"/>
    </location>
</feature>
<evidence type="ECO:0000256" key="2">
    <source>
        <dbReference type="ARBA" id="ARBA00006991"/>
    </source>
</evidence>
<dbReference type="GO" id="GO:0001227">
    <property type="term" value="F:DNA-binding transcription repressor activity, RNA polymerase II-specific"/>
    <property type="evidence" value="ECO:0007669"/>
    <property type="project" value="TreeGrafter"/>
</dbReference>
<protein>
    <recommendedName>
        <fullName evidence="12">C2H2-type domain-containing protein</fullName>
    </recommendedName>
</protein>
<feature type="domain" description="C2H2-type" evidence="12">
    <location>
        <begin position="479"/>
        <end position="506"/>
    </location>
</feature>
<dbReference type="SUPFAM" id="SSF57667">
    <property type="entry name" value="beta-beta-alpha zinc fingers"/>
    <property type="match status" value="7"/>
</dbReference>
<dbReference type="PANTHER" id="PTHR24399">
    <property type="entry name" value="ZINC FINGER AND BTB DOMAIN-CONTAINING"/>
    <property type="match status" value="1"/>
</dbReference>
<evidence type="ECO:0000256" key="9">
    <source>
        <dbReference type="ARBA" id="ARBA00023163"/>
    </source>
</evidence>
<feature type="domain" description="C2H2-type" evidence="12">
    <location>
        <begin position="179"/>
        <end position="206"/>
    </location>
</feature>
<evidence type="ECO:0000313" key="14">
    <source>
        <dbReference type="Proteomes" id="UP001162162"/>
    </source>
</evidence>
<dbReference type="Pfam" id="PF13465">
    <property type="entry name" value="zf-H2C2_2"/>
    <property type="match status" value="1"/>
</dbReference>
<name>A0AAV8XFX1_9CUCU</name>
<feature type="domain" description="C2H2-type" evidence="12">
    <location>
        <begin position="422"/>
        <end position="449"/>
    </location>
</feature>
<evidence type="ECO:0000256" key="11">
    <source>
        <dbReference type="PROSITE-ProRule" id="PRU00042"/>
    </source>
</evidence>
<dbReference type="PANTHER" id="PTHR24399:SF70">
    <property type="entry name" value="C2H2-TYPE DOMAIN-CONTAINING PROTEIN"/>
    <property type="match status" value="1"/>
</dbReference>
<dbReference type="FunFam" id="3.30.160.60:FF:003288">
    <property type="entry name" value="Uncharacterized protein"/>
    <property type="match status" value="1"/>
</dbReference>
<evidence type="ECO:0000256" key="4">
    <source>
        <dbReference type="ARBA" id="ARBA00022737"/>
    </source>
</evidence>
<dbReference type="FunFam" id="3.30.160.60:FF:000100">
    <property type="entry name" value="Zinc finger 45-like"/>
    <property type="match status" value="1"/>
</dbReference>
<keyword evidence="9" id="KW-0804">Transcription</keyword>
<dbReference type="InterPro" id="IPR036236">
    <property type="entry name" value="Znf_C2H2_sf"/>
</dbReference>
<dbReference type="InterPro" id="IPR013087">
    <property type="entry name" value="Znf_C2H2_type"/>
</dbReference>
<keyword evidence="10" id="KW-0539">Nucleus</keyword>
<evidence type="ECO:0000256" key="3">
    <source>
        <dbReference type="ARBA" id="ARBA00022723"/>
    </source>
</evidence>
<reference evidence="13" key="1">
    <citation type="journal article" date="2023" name="Insect Mol. Biol.">
        <title>Genome sequencing provides insights into the evolution of gene families encoding plant cell wall-degrading enzymes in longhorned beetles.</title>
        <authorList>
            <person name="Shin N.R."/>
            <person name="Okamura Y."/>
            <person name="Kirsch R."/>
            <person name="Pauchet Y."/>
        </authorList>
    </citation>
    <scope>NUCLEOTIDE SEQUENCE</scope>
    <source>
        <strain evidence="13">AMC_N1</strain>
    </source>
</reference>
<evidence type="ECO:0000256" key="6">
    <source>
        <dbReference type="ARBA" id="ARBA00022833"/>
    </source>
</evidence>
<feature type="domain" description="C2H2-type" evidence="12">
    <location>
        <begin position="548"/>
        <end position="571"/>
    </location>
</feature>
<evidence type="ECO:0000256" key="8">
    <source>
        <dbReference type="ARBA" id="ARBA00023125"/>
    </source>
</evidence>
<dbReference type="PROSITE" id="PS50157">
    <property type="entry name" value="ZINC_FINGER_C2H2_2"/>
    <property type="match status" value="10"/>
</dbReference>
<feature type="domain" description="C2H2-type" evidence="12">
    <location>
        <begin position="450"/>
        <end position="478"/>
    </location>
</feature>
<evidence type="ECO:0000256" key="10">
    <source>
        <dbReference type="ARBA" id="ARBA00023242"/>
    </source>
</evidence>
<sequence>MDNSVMVIPVKTEATDVKSEALETAEHVETVGNAEVHTVILQNIQLHDGEELPVILNDFSQNNSDGNLEIAMEDDVIHTYIIDNREYEPHGGEEIIYEEQDGEESTVHYVIEEHTEFVDGNESVVESNEYNDNSMEYTFMENEEYLDDPSEEQLPAEEVQEAIEAANIKKEDEAMDQMLECDICNKAFKTTAGLKRHITVNHGDKDNTEEEDPLTFQLCPCCGEPSDSAHTIGDFKCEQCDKLFVQQNCLDRHCSIEHPEQIIDHMRIHPLKSVKCLGCSREFSRKYHLDRHIGQTGCMGLPRKAFDCRVCKRFFTRKDNLAEHLRGHAGQAKKKKTFNCEFCGKQFQGYALLSIHTRTHTGERPYPCDLCPKKFPSSAAMKKHRRMHTGEKPYKCEKCAKKFAAKETLNRHMRTHTGEKPHQCQFCGKSFIQASQLRAHIFHHTGENAFTCPHCGRAFNRKLRLTTHIKYMHEGAEPLPCPHCEKTFFRKEDVARHALCHSGERLALCTLYFVVFRQRLCARSARSRSRVKSSLKIHMLTHRKEPPCSCDTCGRAFIRQDCLMRHIRARHRDVLEDIMASAEKKRLQQQLLSAATDAASRGGLAENVVWNELTLTESIKELLTLLVDEECLAEFGYPDAPVDKVLNSVIKRCGHKPASEEDFDYIGRMRENAKLLFTVVIDDEAVKELLNNQTVDEVILHVLRLAKKQNPS</sequence>
<feature type="domain" description="C2H2-type" evidence="12">
    <location>
        <begin position="235"/>
        <end position="258"/>
    </location>
</feature>
<keyword evidence="4" id="KW-0677">Repeat</keyword>
<dbReference type="SMART" id="SM00355">
    <property type="entry name" value="ZnF_C2H2"/>
    <property type="match status" value="11"/>
</dbReference>
<comment type="caution">
    <text evidence="13">The sequence shown here is derived from an EMBL/GenBank/DDBJ whole genome shotgun (WGS) entry which is preliminary data.</text>
</comment>
<dbReference type="PROSITE" id="PS00028">
    <property type="entry name" value="ZINC_FINGER_C2H2_1"/>
    <property type="match status" value="10"/>
</dbReference>
<dbReference type="GO" id="GO:0008270">
    <property type="term" value="F:zinc ion binding"/>
    <property type="evidence" value="ECO:0007669"/>
    <property type="project" value="UniProtKB-KW"/>
</dbReference>
<evidence type="ECO:0000313" key="13">
    <source>
        <dbReference type="EMBL" id="KAJ8937572.1"/>
    </source>
</evidence>
<proteinExistence type="inferred from homology"/>
<dbReference type="GO" id="GO:0000978">
    <property type="term" value="F:RNA polymerase II cis-regulatory region sequence-specific DNA binding"/>
    <property type="evidence" value="ECO:0007669"/>
    <property type="project" value="TreeGrafter"/>
</dbReference>
<accession>A0AAV8XFX1</accession>
<comment type="subcellular location">
    <subcellularLocation>
        <location evidence="1">Nucleus</location>
    </subcellularLocation>
</comment>
<organism evidence="13 14">
    <name type="scientific">Aromia moschata</name>
    <dbReference type="NCBI Taxonomy" id="1265417"/>
    <lineage>
        <taxon>Eukaryota</taxon>
        <taxon>Metazoa</taxon>
        <taxon>Ecdysozoa</taxon>
        <taxon>Arthropoda</taxon>
        <taxon>Hexapoda</taxon>
        <taxon>Insecta</taxon>
        <taxon>Pterygota</taxon>
        <taxon>Neoptera</taxon>
        <taxon>Endopterygota</taxon>
        <taxon>Coleoptera</taxon>
        <taxon>Polyphaga</taxon>
        <taxon>Cucujiformia</taxon>
        <taxon>Chrysomeloidea</taxon>
        <taxon>Cerambycidae</taxon>
        <taxon>Cerambycinae</taxon>
        <taxon>Callichromatini</taxon>
        <taxon>Aromia</taxon>
    </lineage>
</organism>